<keyword evidence="7" id="KW-1185">Reference proteome</keyword>
<dbReference type="HAMAP" id="MF_00108">
    <property type="entry name" value="IspD"/>
    <property type="match status" value="1"/>
</dbReference>
<comment type="similarity">
    <text evidence="4">Belongs to the IspD/TarI cytidylyltransferase family. IspD subfamily.</text>
</comment>
<accession>A0A2N5N1C8</accession>
<dbReference type="InterPro" id="IPR001228">
    <property type="entry name" value="IspD"/>
</dbReference>
<feature type="site" description="Positions MEP for the nucleophilic attack" evidence="4">
    <location>
        <position position="188"/>
    </location>
</feature>
<reference evidence="6 7" key="1">
    <citation type="submission" date="2017-05" db="EMBL/GenBank/DDBJ databases">
        <title>Functional genome analysis of Paenibacillus pasadenensis strain R16: insights on endophytic life style and antifungal activity.</title>
        <authorList>
            <person name="Passera A."/>
            <person name="Marcolungo L."/>
            <person name="Casati P."/>
            <person name="Brasca M."/>
            <person name="Quaglino F."/>
            <person name="Delledonne M."/>
        </authorList>
    </citation>
    <scope>NUCLEOTIDE SEQUENCE [LARGE SCALE GENOMIC DNA]</scope>
    <source>
        <strain evidence="6 7">R16</strain>
    </source>
</reference>
<dbReference type="NCBIfam" id="TIGR00453">
    <property type="entry name" value="ispD"/>
    <property type="match status" value="1"/>
</dbReference>
<dbReference type="CDD" id="cd02516">
    <property type="entry name" value="CDP-ME_synthetase"/>
    <property type="match status" value="1"/>
</dbReference>
<feature type="region of interest" description="Disordered" evidence="5">
    <location>
        <begin position="1"/>
        <end position="34"/>
    </location>
</feature>
<dbReference type="AlphaFoldDB" id="A0A2N5N1C8"/>
<evidence type="ECO:0000256" key="2">
    <source>
        <dbReference type="ARBA" id="ARBA00022695"/>
    </source>
</evidence>
<dbReference type="EMBL" id="NFEZ01000004">
    <property type="protein sequence ID" value="PLT44126.1"/>
    <property type="molecule type" value="Genomic_DNA"/>
</dbReference>
<evidence type="ECO:0000256" key="5">
    <source>
        <dbReference type="SAM" id="MobiDB-lite"/>
    </source>
</evidence>
<comment type="catalytic activity">
    <reaction evidence="4">
        <text>2-C-methyl-D-erythritol 4-phosphate + CTP + H(+) = 4-CDP-2-C-methyl-D-erythritol + diphosphate</text>
        <dbReference type="Rhea" id="RHEA:13429"/>
        <dbReference type="ChEBI" id="CHEBI:15378"/>
        <dbReference type="ChEBI" id="CHEBI:33019"/>
        <dbReference type="ChEBI" id="CHEBI:37563"/>
        <dbReference type="ChEBI" id="CHEBI:57823"/>
        <dbReference type="ChEBI" id="CHEBI:58262"/>
        <dbReference type="EC" id="2.7.7.60"/>
    </reaction>
</comment>
<evidence type="ECO:0000313" key="7">
    <source>
        <dbReference type="Proteomes" id="UP000234789"/>
    </source>
</evidence>
<dbReference type="EC" id="2.7.7.60" evidence="4"/>
<dbReference type="GO" id="GO:0050518">
    <property type="term" value="F:2-C-methyl-D-erythritol 4-phosphate cytidylyltransferase activity"/>
    <property type="evidence" value="ECO:0007669"/>
    <property type="project" value="UniProtKB-UniRule"/>
</dbReference>
<evidence type="ECO:0000256" key="4">
    <source>
        <dbReference type="HAMAP-Rule" id="MF_00108"/>
    </source>
</evidence>
<dbReference type="SUPFAM" id="SSF53448">
    <property type="entry name" value="Nucleotide-diphospho-sugar transferases"/>
    <property type="match status" value="1"/>
</dbReference>
<evidence type="ECO:0000256" key="1">
    <source>
        <dbReference type="ARBA" id="ARBA00022679"/>
    </source>
</evidence>
<gene>
    <name evidence="4" type="primary">ispD</name>
    <name evidence="6" type="ORF">B8V81_2557</name>
</gene>
<dbReference type="Gene3D" id="3.90.550.10">
    <property type="entry name" value="Spore Coat Polysaccharide Biosynthesis Protein SpsA, Chain A"/>
    <property type="match status" value="1"/>
</dbReference>
<feature type="site" description="Positions MEP for the nucleophilic attack" evidence="4">
    <location>
        <position position="244"/>
    </location>
</feature>
<dbReference type="InterPro" id="IPR029044">
    <property type="entry name" value="Nucleotide-diphossugar_trans"/>
</dbReference>
<feature type="site" description="Transition state stabilizer" evidence="4">
    <location>
        <position position="58"/>
    </location>
</feature>
<dbReference type="PANTHER" id="PTHR32125:SF4">
    <property type="entry name" value="2-C-METHYL-D-ERYTHRITOL 4-PHOSPHATE CYTIDYLYLTRANSFERASE, CHLOROPLASTIC"/>
    <property type="match status" value="1"/>
</dbReference>
<dbReference type="Pfam" id="PF01128">
    <property type="entry name" value="IspD"/>
    <property type="match status" value="1"/>
</dbReference>
<comment type="function">
    <text evidence="4">Catalyzes the formation of 4-diphosphocytidyl-2-C-methyl-D-erythritol from CTP and 2-C-methyl-D-erythritol 4-phosphate (MEP).</text>
</comment>
<feature type="compositionally biased region" description="Low complexity" evidence="5">
    <location>
        <begin position="18"/>
        <end position="34"/>
    </location>
</feature>
<keyword evidence="1 4" id="KW-0808">Transferase</keyword>
<sequence length="267" mass="28406">MKDGKEPAKRASGLRPQSGAAAGEAAAEAGAPGASEPRWGAVVVAAGRGTRMGTAESKQFLELGGKPLLIHSLELLQGMDEVAEIVLVTGASDVERCRDWCRSYRLSKVAAVLEGGSERQHSVRLGLRGLGTEWALVHDGVRPLVTAAAVRACLRRAEQTGAAVLAVPVKDTIKQADEHGVIVATPDRSSLWAIQTPQAFRRVRLLEAHEQALASGFLGTDDAMAVERLGDPVSVVEGEYTNIKITTPEDLPYAEFLLARRERGAES</sequence>
<dbReference type="GO" id="GO:0019288">
    <property type="term" value="P:isopentenyl diphosphate biosynthetic process, methylerythritol 4-phosphate pathway"/>
    <property type="evidence" value="ECO:0007669"/>
    <property type="project" value="UniProtKB-UniRule"/>
</dbReference>
<organism evidence="6 7">
    <name type="scientific">Paenibacillus pasadenensis</name>
    <dbReference type="NCBI Taxonomy" id="217090"/>
    <lineage>
        <taxon>Bacteria</taxon>
        <taxon>Bacillati</taxon>
        <taxon>Bacillota</taxon>
        <taxon>Bacilli</taxon>
        <taxon>Bacillales</taxon>
        <taxon>Paenibacillaceae</taxon>
        <taxon>Paenibacillus</taxon>
    </lineage>
</organism>
<feature type="site" description="Transition state stabilizer" evidence="4">
    <location>
        <position position="51"/>
    </location>
</feature>
<keyword evidence="3 4" id="KW-0414">Isoprene biosynthesis</keyword>
<dbReference type="UniPathway" id="UPA00056">
    <property type="reaction ID" value="UER00093"/>
</dbReference>
<dbReference type="FunFam" id="3.90.550.10:FF:000003">
    <property type="entry name" value="2-C-methyl-D-erythritol 4-phosphate cytidylyltransferase"/>
    <property type="match status" value="1"/>
</dbReference>
<evidence type="ECO:0000256" key="3">
    <source>
        <dbReference type="ARBA" id="ARBA00023229"/>
    </source>
</evidence>
<evidence type="ECO:0000313" key="6">
    <source>
        <dbReference type="EMBL" id="PLT44126.1"/>
    </source>
</evidence>
<dbReference type="OrthoDB" id="9806837at2"/>
<dbReference type="InterPro" id="IPR050088">
    <property type="entry name" value="IspD/TarI_cytidylyltransf_bact"/>
</dbReference>
<comment type="pathway">
    <text evidence="4">Isoprenoid biosynthesis; isopentenyl diphosphate biosynthesis via DXP pathway; isopentenyl diphosphate from 1-deoxy-D-xylulose 5-phosphate: step 2/6.</text>
</comment>
<protein>
    <recommendedName>
        <fullName evidence="4">2-C-methyl-D-erythritol 4-phosphate cytidylyltransferase</fullName>
        <ecNumber evidence="4">2.7.7.60</ecNumber>
    </recommendedName>
    <alternativeName>
        <fullName evidence="4">4-diphosphocytidyl-2C-methyl-D-erythritol synthase</fullName>
    </alternativeName>
    <alternativeName>
        <fullName evidence="4">MEP cytidylyltransferase</fullName>
        <shortName evidence="4">MCT</shortName>
    </alternativeName>
</protein>
<name>A0A2N5N1C8_9BACL</name>
<dbReference type="Proteomes" id="UP000234789">
    <property type="component" value="Unassembled WGS sequence"/>
</dbReference>
<comment type="caution">
    <text evidence="6">The sequence shown here is derived from an EMBL/GenBank/DDBJ whole genome shotgun (WGS) entry which is preliminary data.</text>
</comment>
<keyword evidence="2 4" id="KW-0548">Nucleotidyltransferase</keyword>
<proteinExistence type="inferred from homology"/>
<dbReference type="InterPro" id="IPR034683">
    <property type="entry name" value="IspD/TarI"/>
</dbReference>
<dbReference type="PANTHER" id="PTHR32125">
    <property type="entry name" value="2-C-METHYL-D-ERYTHRITOL 4-PHOSPHATE CYTIDYLYLTRANSFERASE, CHLOROPLASTIC"/>
    <property type="match status" value="1"/>
</dbReference>